<proteinExistence type="predicted"/>
<evidence type="ECO:0000313" key="1">
    <source>
        <dbReference type="EMBL" id="CAI9723465.1"/>
    </source>
</evidence>
<dbReference type="AlphaFoldDB" id="A0AA36AW98"/>
<accession>A0AA36AW98</accession>
<gene>
    <name evidence="1" type="ORF">OCTVUL_1B027558</name>
</gene>
<sequence length="75" mass="9071">MKQDIAEFCRKLQLAEDIYDKYDEDERWSEIEVTTPPSKAFSFQKHYTFPNKARLLSSEEYHHKGTQMNIRSLYH</sequence>
<keyword evidence="2" id="KW-1185">Reference proteome</keyword>
<dbReference type="EMBL" id="OX597818">
    <property type="protein sequence ID" value="CAI9723465.1"/>
    <property type="molecule type" value="Genomic_DNA"/>
</dbReference>
<reference evidence="1" key="1">
    <citation type="submission" date="2023-08" db="EMBL/GenBank/DDBJ databases">
        <authorList>
            <person name="Alioto T."/>
            <person name="Alioto T."/>
            <person name="Gomez Garrido J."/>
        </authorList>
    </citation>
    <scope>NUCLEOTIDE SEQUENCE</scope>
</reference>
<evidence type="ECO:0000313" key="2">
    <source>
        <dbReference type="Proteomes" id="UP001162480"/>
    </source>
</evidence>
<dbReference type="Proteomes" id="UP001162480">
    <property type="component" value="Chromosome 5"/>
</dbReference>
<name>A0AA36AW98_OCTVU</name>
<protein>
    <submittedName>
        <fullName evidence="1">Uncharacterized protein</fullName>
    </submittedName>
</protein>
<organism evidence="1 2">
    <name type="scientific">Octopus vulgaris</name>
    <name type="common">Common octopus</name>
    <dbReference type="NCBI Taxonomy" id="6645"/>
    <lineage>
        <taxon>Eukaryota</taxon>
        <taxon>Metazoa</taxon>
        <taxon>Spiralia</taxon>
        <taxon>Lophotrochozoa</taxon>
        <taxon>Mollusca</taxon>
        <taxon>Cephalopoda</taxon>
        <taxon>Coleoidea</taxon>
        <taxon>Octopodiformes</taxon>
        <taxon>Octopoda</taxon>
        <taxon>Incirrata</taxon>
        <taxon>Octopodidae</taxon>
        <taxon>Octopus</taxon>
    </lineage>
</organism>